<sequence>MRRLPLLAALLLAGCVTEAPLPPDAGGPVGQLDPADVERIVFEAARDRYGAALVREARDAREHVIAFRAHGGIPVPPPPGEPFPPPPAPSMALMMKRGGQWLVAETGTWRQARSANVAEMLAIAASADFRAEPVHVPPCPDYGAVRLVAQLDGLSGVARDHGCPSRTDRFVSAALGA</sequence>
<organism evidence="2 3">
    <name type="scientific">Aurantiacibacter luteus</name>
    <dbReference type="NCBI Taxonomy" id="1581420"/>
    <lineage>
        <taxon>Bacteria</taxon>
        <taxon>Pseudomonadati</taxon>
        <taxon>Pseudomonadota</taxon>
        <taxon>Alphaproteobacteria</taxon>
        <taxon>Sphingomonadales</taxon>
        <taxon>Erythrobacteraceae</taxon>
        <taxon>Aurantiacibacter</taxon>
    </lineage>
</organism>
<evidence type="ECO:0008006" key="4">
    <source>
        <dbReference type="Google" id="ProtNLM"/>
    </source>
</evidence>
<dbReference type="PROSITE" id="PS51257">
    <property type="entry name" value="PROKAR_LIPOPROTEIN"/>
    <property type="match status" value="1"/>
</dbReference>
<dbReference type="EMBL" id="LBHB01000001">
    <property type="protein sequence ID" value="KLE35723.1"/>
    <property type="molecule type" value="Genomic_DNA"/>
</dbReference>
<dbReference type="STRING" id="1581420.AAW00_04850"/>
<evidence type="ECO:0000256" key="1">
    <source>
        <dbReference type="SAM" id="SignalP"/>
    </source>
</evidence>
<dbReference type="RefSeq" id="WP_047003130.1">
    <property type="nucleotide sequence ID" value="NZ_LBHB01000001.1"/>
</dbReference>
<evidence type="ECO:0000313" key="2">
    <source>
        <dbReference type="EMBL" id="KLE35723.1"/>
    </source>
</evidence>
<accession>A0A0G9N2G4</accession>
<name>A0A0G9N2G4_9SPHN</name>
<dbReference type="PATRIC" id="fig|1581420.6.peg.977"/>
<feature type="chain" id="PRO_5002580204" description="Lipoprotein" evidence="1">
    <location>
        <begin position="19"/>
        <end position="177"/>
    </location>
</feature>
<keyword evidence="3" id="KW-1185">Reference proteome</keyword>
<keyword evidence="1" id="KW-0732">Signal</keyword>
<feature type="signal peptide" evidence="1">
    <location>
        <begin position="1"/>
        <end position="18"/>
    </location>
</feature>
<comment type="caution">
    <text evidence="2">The sequence shown here is derived from an EMBL/GenBank/DDBJ whole genome shotgun (WGS) entry which is preliminary data.</text>
</comment>
<evidence type="ECO:0000313" key="3">
    <source>
        <dbReference type="Proteomes" id="UP000053464"/>
    </source>
</evidence>
<proteinExistence type="predicted"/>
<protein>
    <recommendedName>
        <fullName evidence="4">Lipoprotein</fullName>
    </recommendedName>
</protein>
<dbReference type="OrthoDB" id="9916759at2"/>
<gene>
    <name evidence="2" type="ORF">AAW00_04850</name>
</gene>
<dbReference type="Proteomes" id="UP000053464">
    <property type="component" value="Unassembled WGS sequence"/>
</dbReference>
<reference evidence="2 3" key="1">
    <citation type="submission" date="2015-04" db="EMBL/GenBank/DDBJ databases">
        <title>The draft genome sequence of Erythrobacter luteus KA37.</title>
        <authorList>
            <person name="Zhuang L."/>
            <person name="Liu Y."/>
            <person name="Shao Z."/>
        </authorList>
    </citation>
    <scope>NUCLEOTIDE SEQUENCE [LARGE SCALE GENOMIC DNA]</scope>
    <source>
        <strain evidence="2 3">KA37</strain>
    </source>
</reference>
<dbReference type="AlphaFoldDB" id="A0A0G9N2G4"/>